<accession>A0AAV9C786</accession>
<feature type="transmembrane region" description="Helical" evidence="7">
    <location>
        <begin position="101"/>
        <end position="122"/>
    </location>
</feature>
<evidence type="ECO:0000256" key="2">
    <source>
        <dbReference type="ARBA" id="ARBA00005542"/>
    </source>
</evidence>
<evidence type="ECO:0000256" key="7">
    <source>
        <dbReference type="SAM" id="Phobius"/>
    </source>
</evidence>
<gene>
    <name evidence="8" type="ORF">QJS10_CPB21g00391</name>
</gene>
<keyword evidence="4 7" id="KW-0812">Transmembrane</keyword>
<comment type="similarity">
    <text evidence="2">Belongs to the TMEM8 family.</text>
</comment>
<protein>
    <submittedName>
        <fullName evidence="8">Uncharacterized protein</fullName>
    </submittedName>
</protein>
<reference evidence="8" key="2">
    <citation type="submission" date="2023-06" db="EMBL/GenBank/DDBJ databases">
        <authorList>
            <person name="Ma L."/>
            <person name="Liu K.-W."/>
            <person name="Li Z."/>
            <person name="Hsiao Y.-Y."/>
            <person name="Qi Y."/>
            <person name="Fu T."/>
            <person name="Tang G."/>
            <person name="Zhang D."/>
            <person name="Sun W.-H."/>
            <person name="Liu D.-K."/>
            <person name="Li Y."/>
            <person name="Chen G.-Z."/>
            <person name="Liu X.-D."/>
            <person name="Liao X.-Y."/>
            <person name="Jiang Y.-T."/>
            <person name="Yu X."/>
            <person name="Hao Y."/>
            <person name="Huang J."/>
            <person name="Zhao X.-W."/>
            <person name="Ke S."/>
            <person name="Chen Y.-Y."/>
            <person name="Wu W.-L."/>
            <person name="Hsu J.-L."/>
            <person name="Lin Y.-F."/>
            <person name="Huang M.-D."/>
            <person name="Li C.-Y."/>
            <person name="Huang L."/>
            <person name="Wang Z.-W."/>
            <person name="Zhao X."/>
            <person name="Zhong W.-Y."/>
            <person name="Peng D.-H."/>
            <person name="Ahmad S."/>
            <person name="Lan S."/>
            <person name="Zhang J.-S."/>
            <person name="Tsai W.-C."/>
            <person name="Van De Peer Y."/>
            <person name="Liu Z.-J."/>
        </authorList>
    </citation>
    <scope>NUCLEOTIDE SEQUENCE</scope>
    <source>
        <strain evidence="8">CP</strain>
        <tissue evidence="8">Leaves</tissue>
    </source>
</reference>
<feature type="transmembrane region" description="Helical" evidence="7">
    <location>
        <begin position="128"/>
        <end position="149"/>
    </location>
</feature>
<evidence type="ECO:0000256" key="4">
    <source>
        <dbReference type="ARBA" id="ARBA00022692"/>
    </source>
</evidence>
<keyword evidence="5 7" id="KW-1133">Transmembrane helix</keyword>
<dbReference type="InterPro" id="IPR021910">
    <property type="entry name" value="NGX6/PGAP6/MYMK"/>
</dbReference>
<dbReference type="PANTHER" id="PTHR14319">
    <property type="entry name" value="FIVE-SPAN TRANSMEMBRANE PROTEIN M83"/>
    <property type="match status" value="1"/>
</dbReference>
<feature type="transmembrane region" description="Helical" evidence="7">
    <location>
        <begin position="41"/>
        <end position="60"/>
    </location>
</feature>
<evidence type="ECO:0000256" key="6">
    <source>
        <dbReference type="ARBA" id="ARBA00023136"/>
    </source>
</evidence>
<evidence type="ECO:0000313" key="9">
    <source>
        <dbReference type="Proteomes" id="UP001180020"/>
    </source>
</evidence>
<dbReference type="Pfam" id="PF12036">
    <property type="entry name" value="DUF3522"/>
    <property type="match status" value="1"/>
</dbReference>
<name>A0AAV9C786_ACOCL</name>
<evidence type="ECO:0000313" key="8">
    <source>
        <dbReference type="EMBL" id="KAK1284646.1"/>
    </source>
</evidence>
<reference evidence="8" key="1">
    <citation type="journal article" date="2023" name="Nat. Commun.">
        <title>Diploid and tetraploid genomes of Acorus and the evolution of monocots.</title>
        <authorList>
            <person name="Ma L."/>
            <person name="Liu K.W."/>
            <person name="Li Z."/>
            <person name="Hsiao Y.Y."/>
            <person name="Qi Y."/>
            <person name="Fu T."/>
            <person name="Tang G.D."/>
            <person name="Zhang D."/>
            <person name="Sun W.H."/>
            <person name="Liu D.K."/>
            <person name="Li Y."/>
            <person name="Chen G.Z."/>
            <person name="Liu X.D."/>
            <person name="Liao X.Y."/>
            <person name="Jiang Y.T."/>
            <person name="Yu X."/>
            <person name="Hao Y."/>
            <person name="Huang J."/>
            <person name="Zhao X.W."/>
            <person name="Ke S."/>
            <person name="Chen Y.Y."/>
            <person name="Wu W.L."/>
            <person name="Hsu J.L."/>
            <person name="Lin Y.F."/>
            <person name="Huang M.D."/>
            <person name="Li C.Y."/>
            <person name="Huang L."/>
            <person name="Wang Z.W."/>
            <person name="Zhao X."/>
            <person name="Zhong W.Y."/>
            <person name="Peng D.H."/>
            <person name="Ahmad S."/>
            <person name="Lan S."/>
            <person name="Zhang J.S."/>
            <person name="Tsai W.C."/>
            <person name="Van de Peer Y."/>
            <person name="Liu Z.J."/>
        </authorList>
    </citation>
    <scope>NUCLEOTIDE SEQUENCE</scope>
    <source>
        <strain evidence="8">CP</strain>
    </source>
</reference>
<dbReference type="PANTHER" id="PTHR14319:SF3">
    <property type="entry name" value="TRANSMEMBRANE PROTEIN-LIKE PROTEIN"/>
    <property type="match status" value="1"/>
</dbReference>
<dbReference type="EMBL" id="JAUJYO010000021">
    <property type="protein sequence ID" value="KAK1284646.1"/>
    <property type="molecule type" value="Genomic_DNA"/>
</dbReference>
<sequence>MAVVSTFVYMTTIDDSSKRAIQTGVSILTALLAETGATRSANIILVIAIGTIGLFVGWMIEFSTGNRFIYRFPVLNWNVSERWQNIKRWVRNLVETLRKRFRWHFMLLGFIALSAAGISWKLESNESYWIWHSLWHVTIYTSSFFFLCSTSVMTSDQARPEEQYELTRQNSGSSTRM</sequence>
<dbReference type="AlphaFoldDB" id="A0AAV9C786"/>
<proteinExistence type="inferred from homology"/>
<comment type="caution">
    <text evidence="8">The sequence shown here is derived from an EMBL/GenBank/DDBJ whole genome shotgun (WGS) entry which is preliminary data.</text>
</comment>
<evidence type="ECO:0000256" key="1">
    <source>
        <dbReference type="ARBA" id="ARBA00004651"/>
    </source>
</evidence>
<evidence type="ECO:0000256" key="3">
    <source>
        <dbReference type="ARBA" id="ARBA00022475"/>
    </source>
</evidence>
<keyword evidence="6 7" id="KW-0472">Membrane</keyword>
<keyword evidence="9" id="KW-1185">Reference proteome</keyword>
<dbReference type="GO" id="GO:0005886">
    <property type="term" value="C:plasma membrane"/>
    <property type="evidence" value="ECO:0007669"/>
    <property type="project" value="UniProtKB-SubCell"/>
</dbReference>
<organism evidence="8 9">
    <name type="scientific">Acorus calamus</name>
    <name type="common">Sweet flag</name>
    <dbReference type="NCBI Taxonomy" id="4465"/>
    <lineage>
        <taxon>Eukaryota</taxon>
        <taxon>Viridiplantae</taxon>
        <taxon>Streptophyta</taxon>
        <taxon>Embryophyta</taxon>
        <taxon>Tracheophyta</taxon>
        <taxon>Spermatophyta</taxon>
        <taxon>Magnoliopsida</taxon>
        <taxon>Liliopsida</taxon>
        <taxon>Acoraceae</taxon>
        <taxon>Acorus</taxon>
    </lineage>
</organism>
<comment type="subcellular location">
    <subcellularLocation>
        <location evidence="1">Cell membrane</location>
        <topology evidence="1">Multi-pass membrane protein</topology>
    </subcellularLocation>
</comment>
<dbReference type="Proteomes" id="UP001180020">
    <property type="component" value="Unassembled WGS sequence"/>
</dbReference>
<keyword evidence="3" id="KW-1003">Cell membrane</keyword>
<evidence type="ECO:0000256" key="5">
    <source>
        <dbReference type="ARBA" id="ARBA00022989"/>
    </source>
</evidence>